<evidence type="ECO:0000256" key="11">
    <source>
        <dbReference type="ARBA" id="ARBA00052219"/>
    </source>
</evidence>
<reference evidence="16" key="2">
    <citation type="journal article" date="2018" name="ISME J.">
        <title>A dynamic microbial community with high functional redundancy inhabits the cold, oxic subseafloor aquifer.</title>
        <authorList>
            <person name="Tully B.J."/>
            <person name="Wheat C.G."/>
            <person name="Glazer B.T."/>
            <person name="Huber J.A."/>
        </authorList>
    </citation>
    <scope>NUCLEOTIDE SEQUENCE</scope>
    <source>
        <strain evidence="16">NORP83</strain>
    </source>
</reference>
<name>A0A2A4YXD8_9PROT</name>
<evidence type="ECO:0000256" key="8">
    <source>
        <dbReference type="ARBA" id="ARBA00022982"/>
    </source>
</evidence>
<evidence type="ECO:0000256" key="10">
    <source>
        <dbReference type="ARBA" id="ARBA00023192"/>
    </source>
</evidence>
<dbReference type="PANTHER" id="PTHR19384:SF128">
    <property type="entry name" value="NADPH OXIDOREDUCTASE A"/>
    <property type="match status" value="1"/>
</dbReference>
<dbReference type="Pfam" id="PF00258">
    <property type="entry name" value="Flavodoxin_1"/>
    <property type="match status" value="1"/>
</dbReference>
<organism evidence="16">
    <name type="scientific">OCS116 cluster bacterium</name>
    <dbReference type="NCBI Taxonomy" id="2030921"/>
    <lineage>
        <taxon>Bacteria</taxon>
        <taxon>Pseudomonadati</taxon>
        <taxon>Pseudomonadota</taxon>
        <taxon>Alphaproteobacteria</taxon>
        <taxon>OCS116 cluster</taxon>
    </lineage>
</organism>
<dbReference type="SUPFAM" id="SSF52218">
    <property type="entry name" value="Flavoproteins"/>
    <property type="match status" value="1"/>
</dbReference>
<evidence type="ECO:0000256" key="2">
    <source>
        <dbReference type="ARBA" id="ARBA00022448"/>
    </source>
</evidence>
<dbReference type="InterPro" id="IPR001433">
    <property type="entry name" value="OxRdtase_FAD/NAD-bd"/>
</dbReference>
<feature type="binding site" evidence="12">
    <location>
        <position position="389"/>
    </location>
    <ligand>
        <name>FAD</name>
        <dbReference type="ChEBI" id="CHEBI:57692"/>
    </ligand>
</feature>
<dbReference type="InterPro" id="IPR023173">
    <property type="entry name" value="NADPH_Cyt_P450_Rdtase_alpha"/>
</dbReference>
<dbReference type="Pfam" id="PF00667">
    <property type="entry name" value="FAD_binding_1"/>
    <property type="match status" value="2"/>
</dbReference>
<keyword evidence="3" id="KW-0028">Amino-acid biosynthesis</keyword>
<keyword evidence="7 12" id="KW-0521">NADP</keyword>
<evidence type="ECO:0000256" key="12">
    <source>
        <dbReference type="PIRSR" id="PIRSR000207-1"/>
    </source>
</evidence>
<keyword evidence="2" id="KW-0813">Transport</keyword>
<dbReference type="Gene3D" id="1.20.990.10">
    <property type="entry name" value="NADPH-cytochrome p450 Reductase, Chain A, domain 3"/>
    <property type="match status" value="1"/>
</dbReference>
<evidence type="ECO:0000256" key="13">
    <source>
        <dbReference type="SAM" id="MobiDB-lite"/>
    </source>
</evidence>
<keyword evidence="9" id="KW-0560">Oxidoreductase</keyword>
<feature type="compositionally biased region" description="Low complexity" evidence="13">
    <location>
        <begin position="191"/>
        <end position="204"/>
    </location>
</feature>
<dbReference type="PRINTS" id="PR00369">
    <property type="entry name" value="FLAVODOXIN"/>
</dbReference>
<evidence type="ECO:0000256" key="5">
    <source>
        <dbReference type="ARBA" id="ARBA00022643"/>
    </source>
</evidence>
<keyword evidence="8" id="KW-0249">Electron transport</keyword>
<feature type="binding site" evidence="12">
    <location>
        <position position="540"/>
    </location>
    <ligand>
        <name>NADP(+)</name>
        <dbReference type="ChEBI" id="CHEBI:58349"/>
    </ligand>
</feature>
<evidence type="ECO:0000256" key="3">
    <source>
        <dbReference type="ARBA" id="ARBA00022605"/>
    </source>
</evidence>
<dbReference type="SUPFAM" id="SSF52343">
    <property type="entry name" value="Ferredoxin reductase-like, C-terminal NADP-linked domain"/>
    <property type="match status" value="1"/>
</dbReference>
<keyword evidence="4" id="KW-0285">Flavoprotein</keyword>
<feature type="binding site" evidence="12">
    <location>
        <begin position="398"/>
        <end position="401"/>
    </location>
    <ligand>
        <name>FAD</name>
        <dbReference type="ChEBI" id="CHEBI:57692"/>
    </ligand>
</feature>
<feature type="binding site" evidence="12">
    <location>
        <position position="578"/>
    </location>
    <ligand>
        <name>FAD</name>
        <dbReference type="ChEBI" id="CHEBI:57692"/>
    </ligand>
</feature>
<dbReference type="InterPro" id="IPR010199">
    <property type="entry name" value="CysJ"/>
</dbReference>
<dbReference type="PROSITE" id="PS51384">
    <property type="entry name" value="FAD_FR"/>
    <property type="match status" value="1"/>
</dbReference>
<dbReference type="InterPro" id="IPR003097">
    <property type="entry name" value="CysJ-like_FAD-binding"/>
</dbReference>
<evidence type="ECO:0000256" key="7">
    <source>
        <dbReference type="ARBA" id="ARBA00022857"/>
    </source>
</evidence>
<dbReference type="EC" id="1.8.1.2" evidence="1"/>
<sequence>MSDNISDLPFSEDQQQWLSGFFAGAKTRLLQDGGDAAAANTRPVTILFGTQTGNAESIGESLVSMAGDYGLTATLLDMDDIEIDALPAIERLLVICSTYGEGEMPDNAEILWEALSEDDAPNLGNMNFSVLALGDKSYDDYCKAGIDWDEKLAELGATRIADRVDCDVDFEDDADKWCIAALDGIKDTGSAPEAGAAPAAAPKATAKDKPEFDRKNPFPASVLVNKVISGENSSKEIVHYEIDLKGSGLSYEAGDALNIVPQNDPELVKLILAHLGLSGDEPINGEKLSVALKTTYDIKLPTGPFLDAIAKKSGDEELVRMLENNDREALNSYLWGRDVVDFIIDMKVTFGADEFIDLLRKLQPRAYSISSSAKAHEDEVHLTISSVRYDSFERKHEGVASCYLADRVGDNDKVGVYFSPNKAFRVPQDSDLPIIMVGPGTGIAPFRAFLEERDVTGATGDNWLIFGDRKAADDFIYKDEIEAWQSSGHLTKLDLAFSRDQKDKIYVQTRMKQAGAELFEWLENGAYFYVCGDATYMAKDVDQTLQDIIAEHGKRDEVGVKAYMNALKKAKRYVRDVY</sequence>
<feature type="binding site" evidence="12">
    <location>
        <begin position="383"/>
        <end position="385"/>
    </location>
    <ligand>
        <name>FAD</name>
        <dbReference type="ChEBI" id="CHEBI:57692"/>
    </ligand>
</feature>
<dbReference type="PANTHER" id="PTHR19384">
    <property type="entry name" value="NITRIC OXIDE SYNTHASE-RELATED"/>
    <property type="match status" value="1"/>
</dbReference>
<evidence type="ECO:0000259" key="14">
    <source>
        <dbReference type="PROSITE" id="PS50902"/>
    </source>
</evidence>
<dbReference type="InterPro" id="IPR001709">
    <property type="entry name" value="Flavoprot_Pyr_Nucl_cyt_Rdtase"/>
</dbReference>
<feature type="binding site" evidence="12">
    <location>
        <begin position="133"/>
        <end position="142"/>
    </location>
    <ligand>
        <name>FMN</name>
        <dbReference type="ChEBI" id="CHEBI:58210"/>
    </ligand>
</feature>
<dbReference type="GO" id="GO:0050660">
    <property type="term" value="F:flavin adenine dinucleotide binding"/>
    <property type="evidence" value="ECO:0007669"/>
    <property type="project" value="InterPro"/>
</dbReference>
<evidence type="ECO:0000256" key="4">
    <source>
        <dbReference type="ARBA" id="ARBA00022630"/>
    </source>
</evidence>
<comment type="cofactor">
    <cofactor evidence="12">
        <name>FMN</name>
        <dbReference type="ChEBI" id="CHEBI:58210"/>
    </cofactor>
    <text evidence="12">Binds 1 FMN per subunit.</text>
</comment>
<evidence type="ECO:0000256" key="6">
    <source>
        <dbReference type="ARBA" id="ARBA00022827"/>
    </source>
</evidence>
<comment type="caution">
    <text evidence="16">The sequence shown here is derived from an EMBL/GenBank/DDBJ whole genome shotgun (WGS) entry which is preliminary data.</text>
</comment>
<dbReference type="InterPro" id="IPR017938">
    <property type="entry name" value="Riboflavin_synthase-like_b-brl"/>
</dbReference>
<protein>
    <recommendedName>
        <fullName evidence="1">assimilatory sulfite reductase (NADPH)</fullName>
        <ecNumber evidence="1">1.8.1.2</ecNumber>
    </recommendedName>
</protein>
<dbReference type="AlphaFoldDB" id="A0A2A4YXD8"/>
<dbReference type="GO" id="GO:0005829">
    <property type="term" value="C:cytosol"/>
    <property type="evidence" value="ECO:0007669"/>
    <property type="project" value="TreeGrafter"/>
</dbReference>
<keyword evidence="10" id="KW-0198">Cysteine biosynthesis</keyword>
<dbReference type="InterPro" id="IPR001094">
    <property type="entry name" value="Flavdoxin-like"/>
</dbReference>
<dbReference type="Pfam" id="PF00175">
    <property type="entry name" value="NAD_binding_1"/>
    <property type="match status" value="1"/>
</dbReference>
<comment type="catalytic activity">
    <reaction evidence="11">
        <text>hydrogen sulfide + 3 NADP(+) + 3 H2O = sulfite + 3 NADPH + 4 H(+)</text>
        <dbReference type="Rhea" id="RHEA:13801"/>
        <dbReference type="ChEBI" id="CHEBI:15377"/>
        <dbReference type="ChEBI" id="CHEBI:15378"/>
        <dbReference type="ChEBI" id="CHEBI:17359"/>
        <dbReference type="ChEBI" id="CHEBI:29919"/>
        <dbReference type="ChEBI" id="CHEBI:57783"/>
        <dbReference type="ChEBI" id="CHEBI:58349"/>
        <dbReference type="EC" id="1.8.1.2"/>
    </reaction>
</comment>
<feature type="binding site" evidence="12">
    <location>
        <begin position="365"/>
        <end position="368"/>
    </location>
    <ligand>
        <name>FAD</name>
        <dbReference type="ChEBI" id="CHEBI:57692"/>
    </ligand>
</feature>
<dbReference type="GO" id="GO:0010181">
    <property type="term" value="F:FMN binding"/>
    <property type="evidence" value="ECO:0007669"/>
    <property type="project" value="InterPro"/>
</dbReference>
<dbReference type="InterPro" id="IPR008254">
    <property type="entry name" value="Flavodoxin/NO_synth"/>
</dbReference>
<feature type="region of interest" description="Disordered" evidence="13">
    <location>
        <begin position="191"/>
        <end position="213"/>
    </location>
</feature>
<dbReference type="PRINTS" id="PR00371">
    <property type="entry name" value="FPNCR"/>
</dbReference>
<reference key="1">
    <citation type="submission" date="2017-08" db="EMBL/GenBank/DDBJ databases">
        <title>A dynamic microbial community with high functional redundancy inhabits the cold, oxic subseafloor aquifer.</title>
        <authorList>
            <person name="Tully B.J."/>
            <person name="Wheat C.G."/>
            <person name="Glazer B.T."/>
            <person name="Huber J.A."/>
        </authorList>
    </citation>
    <scope>NUCLEOTIDE SEQUENCE [LARGE SCALE GENOMIC DNA]</scope>
</reference>
<accession>A0A2A4YXD8</accession>
<dbReference type="GO" id="GO:0004783">
    <property type="term" value="F:sulfite reductase (NADPH) activity"/>
    <property type="evidence" value="ECO:0007669"/>
    <property type="project" value="UniProtKB-EC"/>
</dbReference>
<gene>
    <name evidence="16" type="ORF">COB13_11920</name>
</gene>
<dbReference type="PROSITE" id="PS50902">
    <property type="entry name" value="FLAVODOXIN_LIKE"/>
    <property type="match status" value="1"/>
</dbReference>
<proteinExistence type="predicted"/>
<evidence type="ECO:0000313" key="16">
    <source>
        <dbReference type="EMBL" id="PCI99330.1"/>
    </source>
</evidence>
<comment type="cofactor">
    <cofactor evidence="12">
        <name>FAD</name>
        <dbReference type="ChEBI" id="CHEBI:57692"/>
    </cofactor>
    <text evidence="12">Binds 1 FAD per subunit.</text>
</comment>
<evidence type="ECO:0000259" key="15">
    <source>
        <dbReference type="PROSITE" id="PS51384"/>
    </source>
</evidence>
<dbReference type="InterPro" id="IPR017927">
    <property type="entry name" value="FAD-bd_FR_type"/>
</dbReference>
<evidence type="ECO:0000256" key="9">
    <source>
        <dbReference type="ARBA" id="ARBA00023002"/>
    </source>
</evidence>
<feature type="domain" description="FAD-binding FR-type" evidence="15">
    <location>
        <begin position="215"/>
        <end position="427"/>
    </location>
</feature>
<dbReference type="Gene3D" id="3.40.50.360">
    <property type="match status" value="1"/>
</dbReference>
<keyword evidence="6 12" id="KW-0274">FAD</keyword>
<feature type="binding site" evidence="12">
    <location>
        <begin position="498"/>
        <end position="499"/>
    </location>
    <ligand>
        <name>NADP(+)</name>
        <dbReference type="ChEBI" id="CHEBI:58349"/>
    </ligand>
</feature>
<dbReference type="SUPFAM" id="SSF63380">
    <property type="entry name" value="Riboflavin synthase domain-like"/>
    <property type="match status" value="1"/>
</dbReference>
<dbReference type="FunFam" id="3.40.50.80:FF:000001">
    <property type="entry name" value="NADPH--cytochrome P450 reductase 1"/>
    <property type="match status" value="1"/>
</dbReference>
<dbReference type="Gene3D" id="2.40.30.10">
    <property type="entry name" value="Translation factors"/>
    <property type="match status" value="1"/>
</dbReference>
<dbReference type="Gene3D" id="3.40.50.80">
    <property type="entry name" value="Nucleotide-binding domain of ferredoxin-NADP reductase (FNR) module"/>
    <property type="match status" value="1"/>
</dbReference>
<dbReference type="EMBL" id="NVUS01000016">
    <property type="protein sequence ID" value="PCI99330.1"/>
    <property type="molecule type" value="Genomic_DNA"/>
</dbReference>
<feature type="binding site" evidence="12">
    <location>
        <begin position="97"/>
        <end position="100"/>
    </location>
    <ligand>
        <name>FMN</name>
        <dbReference type="ChEBI" id="CHEBI:58210"/>
    </ligand>
</feature>
<dbReference type="CDD" id="cd06199">
    <property type="entry name" value="SiR"/>
    <property type="match status" value="1"/>
</dbReference>
<feature type="binding site" evidence="12">
    <location>
        <begin position="504"/>
        <end position="508"/>
    </location>
    <ligand>
        <name>NADP(+)</name>
        <dbReference type="ChEBI" id="CHEBI:58349"/>
    </ligand>
</feature>
<dbReference type="InterPro" id="IPR029039">
    <property type="entry name" value="Flavoprotein-like_sf"/>
</dbReference>
<dbReference type="InterPro" id="IPR039261">
    <property type="entry name" value="FNR_nucleotide-bd"/>
</dbReference>
<keyword evidence="5 12" id="KW-0288">FMN</keyword>
<dbReference type="PIRSF" id="PIRSF000207">
    <property type="entry name" value="SiR-FP_CysJ"/>
    <property type="match status" value="1"/>
</dbReference>
<dbReference type="GO" id="GO:0019344">
    <property type="term" value="P:cysteine biosynthetic process"/>
    <property type="evidence" value="ECO:0007669"/>
    <property type="project" value="UniProtKB-KW"/>
</dbReference>
<feature type="domain" description="Flavodoxin-like" evidence="14">
    <location>
        <begin position="44"/>
        <end position="182"/>
    </location>
</feature>
<evidence type="ECO:0000256" key="1">
    <source>
        <dbReference type="ARBA" id="ARBA00012604"/>
    </source>
</evidence>